<feature type="signal peptide" evidence="2">
    <location>
        <begin position="1"/>
        <end position="24"/>
    </location>
</feature>
<keyword evidence="1 2" id="KW-0732">Signal</keyword>
<dbReference type="InterPro" id="IPR025543">
    <property type="entry name" value="Dodecin-like"/>
</dbReference>
<dbReference type="InterPro" id="IPR010854">
    <property type="entry name" value="YdgH/BhsA/McbA-like_dom"/>
</dbReference>
<gene>
    <name evidence="4" type="ORF">HA50_21740</name>
    <name evidence="5" type="ORF">HA50_23120</name>
</gene>
<organism evidence="5 6">
    <name type="scientific">Pantoea cypripedii</name>
    <name type="common">Pectobacterium cypripedii</name>
    <name type="synonym">Erwinia cypripedii</name>
    <dbReference type="NCBI Taxonomy" id="55209"/>
    <lineage>
        <taxon>Bacteria</taxon>
        <taxon>Pseudomonadati</taxon>
        <taxon>Pseudomonadota</taxon>
        <taxon>Gammaproteobacteria</taxon>
        <taxon>Enterobacterales</taxon>
        <taxon>Erwiniaceae</taxon>
        <taxon>Pantoea</taxon>
    </lineage>
</organism>
<dbReference type="Proteomes" id="UP000193749">
    <property type="component" value="Unassembled WGS sequence"/>
</dbReference>
<keyword evidence="6" id="KW-1185">Reference proteome</keyword>
<evidence type="ECO:0000256" key="1">
    <source>
        <dbReference type="ARBA" id="ARBA00022729"/>
    </source>
</evidence>
<evidence type="ECO:0000259" key="3">
    <source>
        <dbReference type="Pfam" id="PF07338"/>
    </source>
</evidence>
<evidence type="ECO:0000313" key="6">
    <source>
        <dbReference type="Proteomes" id="UP000193749"/>
    </source>
</evidence>
<dbReference type="SUPFAM" id="SSF159871">
    <property type="entry name" value="YdgH-like"/>
    <property type="match status" value="1"/>
</dbReference>
<dbReference type="InterPro" id="IPR036275">
    <property type="entry name" value="YdgH-like_sf"/>
</dbReference>
<dbReference type="AlphaFoldDB" id="A0A1X1EKR4"/>
<comment type="caution">
    <text evidence="5">The sequence shown here is derived from an EMBL/GenBank/DDBJ whole genome shotgun (WGS) entry which is preliminary data.</text>
</comment>
<feature type="chain" id="PRO_5011905311" evidence="2">
    <location>
        <begin position="25"/>
        <end position="71"/>
    </location>
</feature>
<proteinExistence type="predicted"/>
<dbReference type="EMBL" id="MLJI01000002">
    <property type="protein sequence ID" value="ORM89515.1"/>
    <property type="molecule type" value="Genomic_DNA"/>
</dbReference>
<name>A0A1X1EKR4_PANCY</name>
<reference evidence="5 6" key="1">
    <citation type="journal article" date="2017" name="Antonie Van Leeuwenhoek">
        <title>Phylogenomic resolution of the bacterial genus Pantoea and its relationship with Erwinia and Tatumella.</title>
        <authorList>
            <person name="Palmer M."/>
            <person name="Steenkamp E.T."/>
            <person name="Coetzee M.P."/>
            <person name="Chan W.Y."/>
            <person name="van Zyl E."/>
            <person name="De Maayer P."/>
            <person name="Coutinho T.A."/>
            <person name="Blom J."/>
            <person name="Smits T.H."/>
            <person name="Duffy B."/>
            <person name="Venter S.N."/>
        </authorList>
    </citation>
    <scope>NUCLEOTIDE SEQUENCE [LARGE SCALE GENOMIC DNA]</scope>
    <source>
        <strain evidence="5 6">LMG 2657</strain>
    </source>
</reference>
<dbReference type="RefSeq" id="WP_084878985.1">
    <property type="nucleotide sequence ID" value="NZ_JAGGMY010000002.1"/>
</dbReference>
<evidence type="ECO:0000313" key="5">
    <source>
        <dbReference type="EMBL" id="ORM89515.1"/>
    </source>
</evidence>
<sequence>MKTIKAMSIAAVAALSLMSFGSFAQTVTASDLTLDGAEAQIAAQAAQQGAHYKITEASNNNFVHMTAELYK</sequence>
<evidence type="ECO:0000256" key="2">
    <source>
        <dbReference type="SAM" id="SignalP"/>
    </source>
</evidence>
<protein>
    <submittedName>
        <fullName evidence="5">DUF1471 domain-containing protein</fullName>
    </submittedName>
</protein>
<evidence type="ECO:0000313" key="4">
    <source>
        <dbReference type="EMBL" id="ORM89274.1"/>
    </source>
</evidence>
<dbReference type="EMBL" id="MLJI01000002">
    <property type="protein sequence ID" value="ORM89274.1"/>
    <property type="molecule type" value="Genomic_DNA"/>
</dbReference>
<dbReference type="OrthoDB" id="6521986at2"/>
<feature type="domain" description="YdgH/BhsA/McbA-like" evidence="3">
    <location>
        <begin position="26"/>
        <end position="71"/>
    </location>
</feature>
<dbReference type="Pfam" id="PF07338">
    <property type="entry name" value="YdgH_BhsA-like"/>
    <property type="match status" value="1"/>
</dbReference>
<dbReference type="Gene3D" id="3.30.1660.10">
    <property type="entry name" value="Flavin-binding protein dodecin"/>
    <property type="match status" value="1"/>
</dbReference>
<accession>A0A1X1EKR4</accession>